<dbReference type="PANTHER" id="PTHR43191:SF12">
    <property type="entry name" value="RRNA METHYLASE"/>
    <property type="match status" value="1"/>
</dbReference>
<keyword evidence="1" id="KW-0489">Methyltransferase</keyword>
<evidence type="ECO:0000313" key="4">
    <source>
        <dbReference type="EMBL" id="CUA89590.1"/>
    </source>
</evidence>
<accession>A0ABM9U7I2</accession>
<dbReference type="RefSeq" id="WP_082464870.1">
    <property type="nucleotide sequence ID" value="NZ_CYHC01000009.1"/>
</dbReference>
<feature type="domain" description="tRNA/rRNA methyltransferase SpoU type" evidence="3">
    <location>
        <begin position="141"/>
        <end position="280"/>
    </location>
</feature>
<dbReference type="PANTHER" id="PTHR43191">
    <property type="entry name" value="RRNA METHYLTRANSFERASE 3"/>
    <property type="match status" value="1"/>
</dbReference>
<sequence length="294" mass="30716">MRASAWLATAAHKAVREPPLAEIIDIDDPGDARIAAYRDVRERDLVGRQGHFVAEGEVVLRVLLTRAVHRTCSLLVTAKRFDNLGHLLALVPAAVPVYRASSAVMDAIVGFHIHRGILALGERAPMPGAAELLDQLPEEALVVVGLGIANHDNVGGIFRNAAAFGAAGVLLDGASCDPLYRKAIRVSVGASLIVPSARIGASEDVVALLERHGFVPFALSPSGATPLAQLARPARAAILLGTEGPGLPAGVMARARTVTIPMAQGFDSLNVATTSGIALYHLSQAATRIRRAGD</sequence>
<dbReference type="Pfam" id="PF00588">
    <property type="entry name" value="SpoU_methylase"/>
    <property type="match status" value="1"/>
</dbReference>
<organism evidence="4 5">
    <name type="scientific">Chelatococcus sambhunathii</name>
    <dbReference type="NCBI Taxonomy" id="363953"/>
    <lineage>
        <taxon>Bacteria</taxon>
        <taxon>Pseudomonadati</taxon>
        <taxon>Pseudomonadota</taxon>
        <taxon>Alphaproteobacteria</taxon>
        <taxon>Hyphomicrobiales</taxon>
        <taxon>Chelatococcaceae</taxon>
        <taxon>Chelatococcus</taxon>
    </lineage>
</organism>
<protein>
    <submittedName>
        <fullName evidence="4">tRNA G18 (Ribose-2'-O)-methylase SpoU</fullName>
    </submittedName>
</protein>
<dbReference type="InterPro" id="IPR001537">
    <property type="entry name" value="SpoU_MeTrfase"/>
</dbReference>
<dbReference type="InterPro" id="IPR029028">
    <property type="entry name" value="Alpha/beta_knot_MTases"/>
</dbReference>
<evidence type="ECO:0000313" key="5">
    <source>
        <dbReference type="Proteomes" id="UP000182178"/>
    </source>
</evidence>
<dbReference type="CDD" id="cd18095">
    <property type="entry name" value="SpoU-like_rRNA-MTase"/>
    <property type="match status" value="1"/>
</dbReference>
<dbReference type="InterPro" id="IPR051259">
    <property type="entry name" value="rRNA_Methyltransferase"/>
</dbReference>
<comment type="caution">
    <text evidence="4">The sequence shown here is derived from an EMBL/GenBank/DDBJ whole genome shotgun (WGS) entry which is preliminary data.</text>
</comment>
<proteinExistence type="predicted"/>
<keyword evidence="2" id="KW-0808">Transferase</keyword>
<dbReference type="SUPFAM" id="SSF55315">
    <property type="entry name" value="L30e-like"/>
    <property type="match status" value="1"/>
</dbReference>
<dbReference type="InterPro" id="IPR029026">
    <property type="entry name" value="tRNA_m1G_MTases_N"/>
</dbReference>
<keyword evidence="5" id="KW-1185">Reference proteome</keyword>
<evidence type="ECO:0000259" key="3">
    <source>
        <dbReference type="Pfam" id="PF00588"/>
    </source>
</evidence>
<dbReference type="EMBL" id="CYHC01000009">
    <property type="protein sequence ID" value="CUA89590.1"/>
    <property type="molecule type" value="Genomic_DNA"/>
</dbReference>
<reference evidence="4 5" key="1">
    <citation type="submission" date="2015-08" db="EMBL/GenBank/DDBJ databases">
        <authorList>
            <person name="Varghese N."/>
        </authorList>
    </citation>
    <scope>NUCLEOTIDE SEQUENCE [LARGE SCALE GENOMIC DNA]</scope>
    <source>
        <strain evidence="4 5">DSM 18167</strain>
    </source>
</reference>
<dbReference type="Gene3D" id="3.40.1280.10">
    <property type="match status" value="1"/>
</dbReference>
<dbReference type="Proteomes" id="UP000182178">
    <property type="component" value="Unassembled WGS sequence"/>
</dbReference>
<name>A0ABM9U7I2_9HYPH</name>
<dbReference type="InterPro" id="IPR029064">
    <property type="entry name" value="Ribosomal_eL30-like_sf"/>
</dbReference>
<dbReference type="SUPFAM" id="SSF75217">
    <property type="entry name" value="alpha/beta knot"/>
    <property type="match status" value="1"/>
</dbReference>
<evidence type="ECO:0000256" key="2">
    <source>
        <dbReference type="ARBA" id="ARBA00022679"/>
    </source>
</evidence>
<gene>
    <name evidence="4" type="ORF">Ga0061061_10938</name>
</gene>
<evidence type="ECO:0000256" key="1">
    <source>
        <dbReference type="ARBA" id="ARBA00022603"/>
    </source>
</evidence>